<keyword evidence="1" id="KW-1133">Transmembrane helix</keyword>
<evidence type="ECO:0000256" key="1">
    <source>
        <dbReference type="SAM" id="Phobius"/>
    </source>
</evidence>
<gene>
    <name evidence="2" type="ORF">SAMN05421679_11050</name>
</gene>
<organism evidence="2 3">
    <name type="scientific">Epilithonimonas pallida</name>
    <dbReference type="NCBI Taxonomy" id="373671"/>
    <lineage>
        <taxon>Bacteria</taxon>
        <taxon>Pseudomonadati</taxon>
        <taxon>Bacteroidota</taxon>
        <taxon>Flavobacteriia</taxon>
        <taxon>Flavobacteriales</taxon>
        <taxon>Weeksellaceae</taxon>
        <taxon>Chryseobacterium group</taxon>
        <taxon>Epilithonimonas</taxon>
    </lineage>
</organism>
<feature type="transmembrane region" description="Helical" evidence="1">
    <location>
        <begin position="38"/>
        <end position="62"/>
    </location>
</feature>
<accession>A0ABY1R616</accession>
<reference evidence="2 3" key="1">
    <citation type="submission" date="2017-05" db="EMBL/GenBank/DDBJ databases">
        <authorList>
            <person name="Varghese N."/>
            <person name="Submissions S."/>
        </authorList>
    </citation>
    <scope>NUCLEOTIDE SEQUENCE [LARGE SCALE GENOMIC DNA]</scope>
    <source>
        <strain evidence="2 3">DSM 18015</strain>
    </source>
</reference>
<keyword evidence="1" id="KW-0472">Membrane</keyword>
<protein>
    <recommendedName>
        <fullName evidence="4">PH domain-containing protein</fullName>
    </recommendedName>
</protein>
<comment type="caution">
    <text evidence="2">The sequence shown here is derived from an EMBL/GenBank/DDBJ whole genome shotgun (WGS) entry which is preliminary data.</text>
</comment>
<dbReference type="Proteomes" id="UP001158050">
    <property type="component" value="Unassembled WGS sequence"/>
</dbReference>
<evidence type="ECO:0000313" key="2">
    <source>
        <dbReference type="EMBL" id="SMP96824.1"/>
    </source>
</evidence>
<dbReference type="RefSeq" id="WP_283417963.1">
    <property type="nucleotide sequence ID" value="NZ_FXUO01000010.1"/>
</dbReference>
<keyword evidence="1" id="KW-0812">Transmembrane</keyword>
<evidence type="ECO:0000313" key="3">
    <source>
        <dbReference type="Proteomes" id="UP001158050"/>
    </source>
</evidence>
<dbReference type="EMBL" id="FXUO01000010">
    <property type="protein sequence ID" value="SMP96824.1"/>
    <property type="molecule type" value="Genomic_DNA"/>
</dbReference>
<keyword evidence="3" id="KW-1185">Reference proteome</keyword>
<name>A0ABY1R616_9FLAO</name>
<evidence type="ECO:0008006" key="4">
    <source>
        <dbReference type="Google" id="ProtNLM"/>
    </source>
</evidence>
<feature type="transmembrane region" description="Helical" evidence="1">
    <location>
        <begin position="12"/>
        <end position="32"/>
    </location>
</feature>
<proteinExistence type="predicted"/>
<sequence>MTLKIKFKRSEILANILLNCVGLCIGCIMMFYNNTIISVKILIFKIIVFAGMTAFILNLWLYMRRYIKSLNKVYALEIDHLGIYNNISKHTFLSWNEISYCRMKTVQMSSGRHSKIMVHAYDSSRSMIINADLLDIDKNELLDILNQKKYLNKAFNSNNDSK</sequence>